<dbReference type="Proteomes" id="UP000005365">
    <property type="component" value="Unassembled WGS sequence"/>
</dbReference>
<accession>C6MAE7</accession>
<keyword evidence="1" id="KW-0472">Membrane</keyword>
<dbReference type="EMBL" id="ACKO02000039">
    <property type="protein sequence ID" value="EET42711.1"/>
    <property type="molecule type" value="Genomic_DNA"/>
</dbReference>
<feature type="transmembrane region" description="Helical" evidence="1">
    <location>
        <begin position="274"/>
        <end position="297"/>
    </location>
</feature>
<dbReference type="AlphaFoldDB" id="C6MAE7"/>
<name>C6MAE7_NEISI</name>
<evidence type="ECO:0000256" key="1">
    <source>
        <dbReference type="SAM" id="Phobius"/>
    </source>
</evidence>
<keyword evidence="1" id="KW-1133">Transmembrane helix</keyword>
<protein>
    <submittedName>
        <fullName evidence="2">Uncharacterized protein</fullName>
    </submittedName>
</protein>
<feature type="transmembrane region" description="Helical" evidence="1">
    <location>
        <begin position="303"/>
        <end position="330"/>
    </location>
</feature>
<evidence type="ECO:0000313" key="2">
    <source>
        <dbReference type="EMBL" id="EET42711.1"/>
    </source>
</evidence>
<comment type="caution">
    <text evidence="2">The sequence shown here is derived from an EMBL/GenBank/DDBJ whole genome shotgun (WGS) entry which is preliminary data.</text>
</comment>
<organism evidence="2 3">
    <name type="scientific">Neisseria sicca ATCC 29256</name>
    <dbReference type="NCBI Taxonomy" id="547045"/>
    <lineage>
        <taxon>Bacteria</taxon>
        <taxon>Pseudomonadati</taxon>
        <taxon>Pseudomonadota</taxon>
        <taxon>Betaproteobacteria</taxon>
        <taxon>Neisseriales</taxon>
        <taxon>Neisseriaceae</taxon>
        <taxon>Neisseria</taxon>
    </lineage>
</organism>
<gene>
    <name evidence="2" type="ORF">NEISICOT_03529</name>
</gene>
<proteinExistence type="predicted"/>
<keyword evidence="3" id="KW-1185">Reference proteome</keyword>
<sequence>MPRLLDPKNYGREAALWIEPMYIGFSEVDIKTPLAPVVQKHNAVSQKWLGTLPQFNNATTLKPPYSIQSVSNNLAGICKAPPEEHAVVFLYKPKQGERVSWRDVFDNKEVTVAQMENQLNREDFLELVSVVAALGDPEGAALLGGVGFTKDNLHWKKALTRKIQVKWTKKGFLAIVFKGYKPPFNFSYAGLAHDKLKGMSGGMHIRAPKRVELQAGSQGVKNTALKAGQKVGQGVVNTAKQIKGLAAVGLVIDFFGDYKAVMLDEKGSREVGELLGRAGVSMFAAGAGVVLGSAALATTMATLAALGVTLSAGAVLVIGLVVVMAVGYGLSMASNYIKKSTLGNLSKNERTA</sequence>
<evidence type="ECO:0000313" key="3">
    <source>
        <dbReference type="Proteomes" id="UP000005365"/>
    </source>
</evidence>
<keyword evidence="1" id="KW-0812">Transmembrane</keyword>
<reference evidence="2" key="1">
    <citation type="submission" date="2009-07" db="EMBL/GenBank/DDBJ databases">
        <authorList>
            <person name="Weinstock G."/>
            <person name="Sodergren E."/>
            <person name="Clifton S."/>
            <person name="Fulton L."/>
            <person name="Fulton B."/>
            <person name="Courtney L."/>
            <person name="Fronick C."/>
            <person name="Harrison M."/>
            <person name="Strong C."/>
            <person name="Farmer C."/>
            <person name="Delahaunty K."/>
            <person name="Markovic C."/>
            <person name="Hall O."/>
            <person name="Minx P."/>
            <person name="Tomlinson C."/>
            <person name="Mitreva M."/>
            <person name="Nelson J."/>
            <person name="Hou S."/>
            <person name="Wollam A."/>
            <person name="Pepin K.H."/>
            <person name="Johnson M."/>
            <person name="Bhonagiri V."/>
            <person name="Nash W.E."/>
            <person name="Warren W."/>
            <person name="Chinwalla A."/>
            <person name="Mardis E.R."/>
            <person name="Wilson R.K."/>
        </authorList>
    </citation>
    <scope>NUCLEOTIDE SEQUENCE [LARGE SCALE GENOMIC DNA]</scope>
    <source>
        <strain evidence="2">ATCC 29256</strain>
    </source>
</reference>